<proteinExistence type="predicted"/>
<evidence type="ECO:0000313" key="4">
    <source>
        <dbReference type="Proteomes" id="UP001398420"/>
    </source>
</evidence>
<dbReference type="InterPro" id="IPR016975">
    <property type="entry name" value="Cell_wall_LiaF"/>
</dbReference>
<protein>
    <submittedName>
        <fullName evidence="3">Cell wall-active antibiotics response protein LiaF</fullName>
    </submittedName>
</protein>
<dbReference type="InterPro" id="IPR024425">
    <property type="entry name" value="LiaF-like_C"/>
</dbReference>
<dbReference type="RefSeq" id="WP_165442644.1">
    <property type="nucleotide sequence ID" value="NZ_JAWVOH010000004.1"/>
</dbReference>
<evidence type="ECO:0000313" key="3">
    <source>
        <dbReference type="EMBL" id="MEL5987798.1"/>
    </source>
</evidence>
<dbReference type="EMBL" id="JBCEWA010000003">
    <property type="protein sequence ID" value="MEL5987798.1"/>
    <property type="molecule type" value="Genomic_DNA"/>
</dbReference>
<comment type="caution">
    <text evidence="3">The sequence shown here is derived from an EMBL/GenBank/DDBJ whole genome shotgun (WGS) entry which is preliminary data.</text>
</comment>
<evidence type="ECO:0000256" key="1">
    <source>
        <dbReference type="SAM" id="Phobius"/>
    </source>
</evidence>
<gene>
    <name evidence="3" type="primary">liaF</name>
    <name evidence="3" type="ORF">AAF454_05155</name>
</gene>
<feature type="transmembrane region" description="Helical" evidence="1">
    <location>
        <begin position="12"/>
        <end position="45"/>
    </location>
</feature>
<keyword evidence="1" id="KW-0812">Transmembrane</keyword>
<organism evidence="3 4">
    <name type="scientific">Kurthia gibsonii</name>
    <dbReference type="NCBI Taxonomy" id="33946"/>
    <lineage>
        <taxon>Bacteria</taxon>
        <taxon>Bacillati</taxon>
        <taxon>Bacillota</taxon>
        <taxon>Bacilli</taxon>
        <taxon>Bacillales</taxon>
        <taxon>Caryophanaceae</taxon>
        <taxon>Kurthia</taxon>
    </lineage>
</organism>
<dbReference type="PIRSF" id="PIRSF031509">
    <property type="entry name" value="Cell_wall_LiaF/YvqF"/>
    <property type="match status" value="1"/>
</dbReference>
<evidence type="ECO:0000259" key="2">
    <source>
        <dbReference type="Pfam" id="PF09922"/>
    </source>
</evidence>
<dbReference type="InterPro" id="IPR047793">
    <property type="entry name" value="LiaF_C"/>
</dbReference>
<keyword evidence="4" id="KW-1185">Reference proteome</keyword>
<keyword evidence="1" id="KW-1133">Transmembrane helix</keyword>
<keyword evidence="1" id="KW-0472">Membrane</keyword>
<sequence>MKHIQTNTMTTLLFAALLCIVAEGILFGSDMMIFALIGIGLIYVSMKKQRKLFFWLGLGLLILSVLSMWSLRILLFVTVIYILLKMREDTPATVHVNTSSTEERPLERKKKNNFFQFDDTLNTSYVWEDVHVQNFVGQITIDTTDTILPKGASLISIRQGIGKITVVVPYEIPVRIYYNALMGEATIMQHKYPRLWNESLAVKDGYREHELPERELIIAASSFSGDLEVLRK</sequence>
<feature type="transmembrane region" description="Helical" evidence="1">
    <location>
        <begin position="52"/>
        <end position="84"/>
    </location>
</feature>
<dbReference type="Pfam" id="PF09922">
    <property type="entry name" value="LiaF-like_C"/>
    <property type="match status" value="1"/>
</dbReference>
<reference evidence="3 4" key="1">
    <citation type="submission" date="2024-04" db="EMBL/GenBank/DDBJ databases">
        <authorList>
            <person name="Wu Y.S."/>
            <person name="Zhang L."/>
        </authorList>
    </citation>
    <scope>NUCLEOTIDE SEQUENCE [LARGE SCALE GENOMIC DNA]</scope>
    <source>
        <strain evidence="3 4">KG-01</strain>
    </source>
</reference>
<name>A0ABU9LIR6_9BACL</name>
<accession>A0ABU9LIR6</accession>
<dbReference type="NCBIfam" id="NF040535">
    <property type="entry name" value="LiaF_C_term"/>
    <property type="match status" value="1"/>
</dbReference>
<dbReference type="Proteomes" id="UP001398420">
    <property type="component" value="Unassembled WGS sequence"/>
</dbReference>
<feature type="domain" description="Cell wall-active antibiotics response LiaF-like C-terminal" evidence="2">
    <location>
        <begin position="120"/>
        <end position="229"/>
    </location>
</feature>